<reference evidence="2" key="1">
    <citation type="submission" date="2020-06" db="EMBL/GenBank/DDBJ databases">
        <authorList>
            <person name="Li T."/>
            <person name="Hu X."/>
            <person name="Zhang T."/>
            <person name="Song X."/>
            <person name="Zhang H."/>
            <person name="Dai N."/>
            <person name="Sheng W."/>
            <person name="Hou X."/>
            <person name="Wei L."/>
        </authorList>
    </citation>
    <scope>NUCLEOTIDE SEQUENCE</scope>
    <source>
        <strain evidence="2">KEN8</strain>
        <tissue evidence="2">Leaf</tissue>
    </source>
</reference>
<dbReference type="InterPro" id="IPR002528">
    <property type="entry name" value="MATE_fam"/>
</dbReference>
<dbReference type="Pfam" id="PF01554">
    <property type="entry name" value="MatE"/>
    <property type="match status" value="1"/>
</dbReference>
<protein>
    <submittedName>
        <fullName evidence="2">Protein DETOXIFICATION 32</fullName>
    </submittedName>
</protein>
<evidence type="ECO:0000313" key="2">
    <source>
        <dbReference type="EMBL" id="KAL0357888.1"/>
    </source>
</evidence>
<evidence type="ECO:0000256" key="1">
    <source>
        <dbReference type="ARBA" id="ARBA00010199"/>
    </source>
</evidence>
<dbReference type="AlphaFoldDB" id="A0AAW2PSE7"/>
<sequence length="167" mass="17724">MGSAVETLCGQAYGAGQLEMLGVYLQRSWVILRDLMSANISLHFRITVPATDRADGEHIAGRGKVSTMDDSSAFRLRPKFSDGQVLAGAEQNHGHGLDLRGGVGVAYSVQLAADAETWVGDGGRRGDAGRVMVVHSGGSADLYIKRDVREGLDRIHIAGVPESVGFC</sequence>
<dbReference type="EMBL" id="JACGWM010000008">
    <property type="protein sequence ID" value="KAL0357888.1"/>
    <property type="molecule type" value="Genomic_DNA"/>
</dbReference>
<organism evidence="2">
    <name type="scientific">Sesamum calycinum</name>
    <dbReference type="NCBI Taxonomy" id="2727403"/>
    <lineage>
        <taxon>Eukaryota</taxon>
        <taxon>Viridiplantae</taxon>
        <taxon>Streptophyta</taxon>
        <taxon>Embryophyta</taxon>
        <taxon>Tracheophyta</taxon>
        <taxon>Spermatophyta</taxon>
        <taxon>Magnoliopsida</taxon>
        <taxon>eudicotyledons</taxon>
        <taxon>Gunneridae</taxon>
        <taxon>Pentapetalae</taxon>
        <taxon>asterids</taxon>
        <taxon>lamiids</taxon>
        <taxon>Lamiales</taxon>
        <taxon>Pedaliaceae</taxon>
        <taxon>Sesamum</taxon>
    </lineage>
</organism>
<name>A0AAW2PSE7_9LAMI</name>
<proteinExistence type="inferred from homology"/>
<accession>A0AAW2PSE7</accession>
<comment type="caution">
    <text evidence="2">The sequence shown here is derived from an EMBL/GenBank/DDBJ whole genome shotgun (WGS) entry which is preliminary data.</text>
</comment>
<comment type="similarity">
    <text evidence="1">Belongs to the multi antimicrobial extrusion (MATE) (TC 2.A.66.1) family.</text>
</comment>
<dbReference type="GO" id="GO:0042910">
    <property type="term" value="F:xenobiotic transmembrane transporter activity"/>
    <property type="evidence" value="ECO:0007669"/>
    <property type="project" value="InterPro"/>
</dbReference>
<gene>
    <name evidence="2" type="ORF">Scaly_1474500</name>
</gene>
<dbReference type="GO" id="GO:0016020">
    <property type="term" value="C:membrane"/>
    <property type="evidence" value="ECO:0007669"/>
    <property type="project" value="InterPro"/>
</dbReference>
<dbReference type="PANTHER" id="PTHR11206">
    <property type="entry name" value="MULTIDRUG RESISTANCE PROTEIN"/>
    <property type="match status" value="1"/>
</dbReference>
<reference evidence="2" key="2">
    <citation type="journal article" date="2024" name="Plant">
        <title>Genomic evolution and insights into agronomic trait innovations of Sesamum species.</title>
        <authorList>
            <person name="Miao H."/>
            <person name="Wang L."/>
            <person name="Qu L."/>
            <person name="Liu H."/>
            <person name="Sun Y."/>
            <person name="Le M."/>
            <person name="Wang Q."/>
            <person name="Wei S."/>
            <person name="Zheng Y."/>
            <person name="Lin W."/>
            <person name="Duan Y."/>
            <person name="Cao H."/>
            <person name="Xiong S."/>
            <person name="Wang X."/>
            <person name="Wei L."/>
            <person name="Li C."/>
            <person name="Ma Q."/>
            <person name="Ju M."/>
            <person name="Zhao R."/>
            <person name="Li G."/>
            <person name="Mu C."/>
            <person name="Tian Q."/>
            <person name="Mei H."/>
            <person name="Zhang T."/>
            <person name="Gao T."/>
            <person name="Zhang H."/>
        </authorList>
    </citation>
    <scope>NUCLEOTIDE SEQUENCE</scope>
    <source>
        <strain evidence="2">KEN8</strain>
    </source>
</reference>
<dbReference type="GO" id="GO:0015297">
    <property type="term" value="F:antiporter activity"/>
    <property type="evidence" value="ECO:0007669"/>
    <property type="project" value="InterPro"/>
</dbReference>